<dbReference type="AlphaFoldDB" id="A0A3S3QVT5"/>
<reference evidence="2 3" key="1">
    <citation type="submission" date="2017-01" db="EMBL/GenBank/DDBJ databases">
        <title>The cable genome- insights into the physiology and evolution of filamentous bacteria capable of sulfide oxidation via long distance electron transfer.</title>
        <authorList>
            <person name="Schreiber L."/>
            <person name="Bjerg J.T."/>
            <person name="Boggild A."/>
            <person name="Van De Vossenberg J."/>
            <person name="Meysman F."/>
            <person name="Nielsen L.P."/>
            <person name="Schramm A."/>
            <person name="Kjeldsen K.U."/>
        </authorList>
    </citation>
    <scope>NUCLEOTIDE SEQUENCE [LARGE SCALE GENOMIC DNA]</scope>
    <source>
        <strain evidence="2">MCF</strain>
    </source>
</reference>
<protein>
    <submittedName>
        <fullName evidence="2">Uncharacterized protein</fullName>
    </submittedName>
</protein>
<evidence type="ECO:0000313" key="2">
    <source>
        <dbReference type="EMBL" id="RWX43772.1"/>
    </source>
</evidence>
<feature type="chain" id="PRO_5018544479" evidence="1">
    <location>
        <begin position="25"/>
        <end position="116"/>
    </location>
</feature>
<feature type="signal peptide" evidence="1">
    <location>
        <begin position="1"/>
        <end position="24"/>
    </location>
</feature>
<keyword evidence="3" id="KW-1185">Reference proteome</keyword>
<dbReference type="EMBL" id="MTKO01000110">
    <property type="protein sequence ID" value="RWX43772.1"/>
    <property type="molecule type" value="Genomic_DNA"/>
</dbReference>
<gene>
    <name evidence="2" type="ORF">H206_02490</name>
</gene>
<keyword evidence="1" id="KW-0732">Signal</keyword>
<proteinExistence type="predicted"/>
<name>A0A3S3QVT5_9BACT</name>
<sequence length="116" mass="12469">MLQEMKSGTVKVALMLTLAASAFAVSNVQAVEIPVPTADTEIQQVVTNVRGDSMVKDMMNQTRAGVITQMSGQMPLIDQVMAKMQPMMKNKIMNTQMTALKNPNGGIPGSIAPPMF</sequence>
<evidence type="ECO:0000313" key="3">
    <source>
        <dbReference type="Proteomes" id="UP000287853"/>
    </source>
</evidence>
<evidence type="ECO:0000256" key="1">
    <source>
        <dbReference type="SAM" id="SignalP"/>
    </source>
</evidence>
<organism evidence="2 3">
    <name type="scientific">Candidatus Electrothrix aarhusensis</name>
    <dbReference type="NCBI Taxonomy" id="1859131"/>
    <lineage>
        <taxon>Bacteria</taxon>
        <taxon>Pseudomonadati</taxon>
        <taxon>Thermodesulfobacteriota</taxon>
        <taxon>Desulfobulbia</taxon>
        <taxon>Desulfobulbales</taxon>
        <taxon>Desulfobulbaceae</taxon>
        <taxon>Candidatus Electrothrix</taxon>
    </lineage>
</organism>
<accession>A0A3S3QVT5</accession>
<comment type="caution">
    <text evidence="2">The sequence shown here is derived from an EMBL/GenBank/DDBJ whole genome shotgun (WGS) entry which is preliminary data.</text>
</comment>
<dbReference type="Proteomes" id="UP000287853">
    <property type="component" value="Unassembled WGS sequence"/>
</dbReference>